<reference evidence="3 4" key="1">
    <citation type="submission" date="2024-03" db="EMBL/GenBank/DDBJ databases">
        <authorList>
            <person name="Jo J.-H."/>
        </authorList>
    </citation>
    <scope>NUCLEOTIDE SEQUENCE [LARGE SCALE GENOMIC DNA]</scope>
    <source>
        <strain evidence="3 4">AS3R-12</strain>
    </source>
</reference>
<dbReference type="InterPro" id="IPR030395">
    <property type="entry name" value="GP_PDE_dom"/>
</dbReference>
<protein>
    <submittedName>
        <fullName evidence="3">Glycerophosphodiester phosphodiesterase family protein</fullName>
    </submittedName>
</protein>
<evidence type="ECO:0000313" key="4">
    <source>
        <dbReference type="Proteomes" id="UP001379235"/>
    </source>
</evidence>
<feature type="transmembrane region" description="Helical" evidence="1">
    <location>
        <begin position="25"/>
        <end position="45"/>
    </location>
</feature>
<dbReference type="PROSITE" id="PS51704">
    <property type="entry name" value="GP_PDE"/>
    <property type="match status" value="1"/>
</dbReference>
<dbReference type="EMBL" id="JBBHJY010000004">
    <property type="protein sequence ID" value="MEJ6010083.1"/>
    <property type="molecule type" value="Genomic_DNA"/>
</dbReference>
<keyword evidence="1" id="KW-0812">Transmembrane</keyword>
<dbReference type="Pfam" id="PF03009">
    <property type="entry name" value="GDPD"/>
    <property type="match status" value="1"/>
</dbReference>
<feature type="domain" description="GP-PDE" evidence="2">
    <location>
        <begin position="68"/>
        <end position="339"/>
    </location>
</feature>
<dbReference type="RefSeq" id="WP_339966541.1">
    <property type="nucleotide sequence ID" value="NZ_JBBHJY010000004.1"/>
</dbReference>
<comment type="caution">
    <text evidence="3">The sequence shown here is derived from an EMBL/GenBank/DDBJ whole genome shotgun (WGS) entry which is preliminary data.</text>
</comment>
<evidence type="ECO:0000256" key="1">
    <source>
        <dbReference type="SAM" id="Phobius"/>
    </source>
</evidence>
<keyword evidence="1" id="KW-0472">Membrane</keyword>
<dbReference type="Proteomes" id="UP001379235">
    <property type="component" value="Unassembled WGS sequence"/>
</dbReference>
<dbReference type="SUPFAM" id="SSF51695">
    <property type="entry name" value="PLC-like phosphodiesterases"/>
    <property type="match status" value="1"/>
</dbReference>
<evidence type="ECO:0000313" key="3">
    <source>
        <dbReference type="EMBL" id="MEJ6010083.1"/>
    </source>
</evidence>
<dbReference type="PANTHER" id="PTHR43805">
    <property type="entry name" value="GLYCEROPHOSPHORYL DIESTER PHOSPHODIESTERASE"/>
    <property type="match status" value="1"/>
</dbReference>
<organism evidence="3 4">
    <name type="scientific">Novosphingobium aquae</name>
    <dbReference type="NCBI Taxonomy" id="3133435"/>
    <lineage>
        <taxon>Bacteria</taxon>
        <taxon>Pseudomonadati</taxon>
        <taxon>Pseudomonadota</taxon>
        <taxon>Alphaproteobacteria</taxon>
        <taxon>Sphingomonadales</taxon>
        <taxon>Sphingomonadaceae</taxon>
        <taxon>Novosphingobium</taxon>
    </lineage>
</organism>
<keyword evidence="4" id="KW-1185">Reference proteome</keyword>
<dbReference type="PANTHER" id="PTHR43805:SF1">
    <property type="entry name" value="GP-PDE DOMAIN-CONTAINING PROTEIN"/>
    <property type="match status" value="1"/>
</dbReference>
<proteinExistence type="predicted"/>
<keyword evidence="1" id="KW-1133">Transmembrane helix</keyword>
<dbReference type="InterPro" id="IPR017946">
    <property type="entry name" value="PLC-like_Pdiesterase_TIM-brl"/>
</dbReference>
<name>A0ABU8S7Z4_9SPHN</name>
<evidence type="ECO:0000259" key="2">
    <source>
        <dbReference type="PROSITE" id="PS51704"/>
    </source>
</evidence>
<gene>
    <name evidence="3" type="ORF">WG900_09125</name>
</gene>
<dbReference type="Gene3D" id="3.20.20.190">
    <property type="entry name" value="Phosphatidylinositol (PI) phosphodiesterase"/>
    <property type="match status" value="1"/>
</dbReference>
<accession>A0ABU8S7Z4</accession>
<sequence>MSEYDDADDDLPPPQNRTIVWLKRVGMVLALLLLILSFVNASWLAPIPRGTVKLVAHRGTSQQFSHKGLDNQTCTATRIEPPVHDYLENTLPSLTSAVALGAQAVEVDIALTTDGRLALFHDWTLDCRTDGKGEVRSKTMAELKALDPGYGYTADGGKTFPLRSFNRGQIPALEDALAVLPDTGIVFNFKSRDAREADQLAAALKFLGRDVIKRGDGFLGTEVQAARIRKAFPGVWAFSKEGAKACTKAYLAAGWFGLVPDACKGGTLFVPLNYQWAFPGWPNRTLARMNSVGARVVLVGPMGDDLPMGLDLPEQIGKVPASFTGYLWVDDIYAVGPALRPYYNKRSPEKEMALAKNLEARRKARE</sequence>